<keyword evidence="1" id="KW-0812">Transmembrane</keyword>
<dbReference type="RefSeq" id="WP_187579274.1">
    <property type="nucleotide sequence ID" value="NZ_CP060713.1"/>
</dbReference>
<organism evidence="2 3">
    <name type="scientific">Nocardioides mesophilus</name>
    <dbReference type="NCBI Taxonomy" id="433659"/>
    <lineage>
        <taxon>Bacteria</taxon>
        <taxon>Bacillati</taxon>
        <taxon>Actinomycetota</taxon>
        <taxon>Actinomycetes</taxon>
        <taxon>Propionibacteriales</taxon>
        <taxon>Nocardioidaceae</taxon>
        <taxon>Nocardioides</taxon>
    </lineage>
</organism>
<dbReference type="KEGG" id="nmes:H9L09_02970"/>
<dbReference type="Proteomes" id="UP000515947">
    <property type="component" value="Chromosome"/>
</dbReference>
<reference evidence="2 3" key="1">
    <citation type="submission" date="2020-08" db="EMBL/GenBank/DDBJ databases">
        <title>Genome sequence of Nocardioides mesophilus KACC 16243T.</title>
        <authorList>
            <person name="Hyun D.-W."/>
            <person name="Bae J.-W."/>
        </authorList>
    </citation>
    <scope>NUCLEOTIDE SEQUENCE [LARGE SCALE GENOMIC DNA]</scope>
    <source>
        <strain evidence="2 3">KACC 16243</strain>
    </source>
</reference>
<accession>A0A7G9RCV7</accession>
<evidence type="ECO:0000256" key="1">
    <source>
        <dbReference type="SAM" id="Phobius"/>
    </source>
</evidence>
<keyword evidence="1" id="KW-1133">Transmembrane helix</keyword>
<evidence type="ECO:0000313" key="2">
    <source>
        <dbReference type="EMBL" id="QNN53432.1"/>
    </source>
</evidence>
<protein>
    <submittedName>
        <fullName evidence="2">Uncharacterized protein</fullName>
    </submittedName>
</protein>
<keyword evidence="1" id="KW-0472">Membrane</keyword>
<gene>
    <name evidence="2" type="ORF">H9L09_02970</name>
</gene>
<evidence type="ECO:0000313" key="3">
    <source>
        <dbReference type="Proteomes" id="UP000515947"/>
    </source>
</evidence>
<dbReference type="AlphaFoldDB" id="A0A7G9RCV7"/>
<feature type="transmembrane region" description="Helical" evidence="1">
    <location>
        <begin position="45"/>
        <end position="62"/>
    </location>
</feature>
<name>A0A7G9RCV7_9ACTN</name>
<keyword evidence="3" id="KW-1185">Reference proteome</keyword>
<proteinExistence type="predicted"/>
<dbReference type="EMBL" id="CP060713">
    <property type="protein sequence ID" value="QNN53432.1"/>
    <property type="molecule type" value="Genomic_DNA"/>
</dbReference>
<sequence length="75" mass="7885">MAIRRDVASTLLSRGVLSPGWNAILTGLALLLVAYALGSVAGDDAAAPFVAVVLAVAGLWQLERGARAELTRRRR</sequence>
<feature type="transmembrane region" description="Helical" evidence="1">
    <location>
        <begin position="21"/>
        <end position="39"/>
    </location>
</feature>